<feature type="transmembrane region" description="Helical" evidence="1">
    <location>
        <begin position="20"/>
        <end position="39"/>
    </location>
</feature>
<dbReference type="STRING" id="1423782.FD32_GL001439"/>
<dbReference type="AlphaFoldDB" id="A0A0R1X4M9"/>
<name>A0A0R1X4M9_9LACO</name>
<gene>
    <name evidence="2" type="ORF">FD32_GL001439</name>
</gene>
<keyword evidence="1" id="KW-1133">Transmembrane helix</keyword>
<proteinExistence type="predicted"/>
<dbReference type="PROSITE" id="PS51257">
    <property type="entry name" value="PROKAR_LIPOPROTEIN"/>
    <property type="match status" value="1"/>
</dbReference>
<feature type="transmembrane region" description="Helical" evidence="1">
    <location>
        <begin position="45"/>
        <end position="63"/>
    </location>
</feature>
<evidence type="ECO:0000313" key="3">
    <source>
        <dbReference type="Proteomes" id="UP000051412"/>
    </source>
</evidence>
<feature type="transmembrane region" description="Helical" evidence="1">
    <location>
        <begin position="75"/>
        <end position="96"/>
    </location>
</feature>
<evidence type="ECO:0000313" key="2">
    <source>
        <dbReference type="EMBL" id="KRM24669.1"/>
    </source>
</evidence>
<keyword evidence="1" id="KW-0472">Membrane</keyword>
<protein>
    <submittedName>
        <fullName evidence="2">Uncharacterized protein</fullName>
    </submittedName>
</protein>
<dbReference type="PATRIC" id="fig|1423782.4.peg.1496"/>
<comment type="caution">
    <text evidence="2">The sequence shown here is derived from an EMBL/GenBank/DDBJ whole genome shotgun (WGS) entry which is preliminary data.</text>
</comment>
<sequence>MGVRYLARRLFHAQRHQQEWRICTVILFWVLACWNLGYYWSAFPIAVWMLWSLILVVLQVVHNHEFLYRRFWPPFWYSSMVIAVITFALSLFAGALPLI</sequence>
<dbReference type="EMBL" id="AZGM01000150">
    <property type="protein sequence ID" value="KRM24669.1"/>
    <property type="molecule type" value="Genomic_DNA"/>
</dbReference>
<keyword evidence="3" id="KW-1185">Reference proteome</keyword>
<organism evidence="2 3">
    <name type="scientific">Limosilactobacillus panis DSM 6035</name>
    <dbReference type="NCBI Taxonomy" id="1423782"/>
    <lineage>
        <taxon>Bacteria</taxon>
        <taxon>Bacillati</taxon>
        <taxon>Bacillota</taxon>
        <taxon>Bacilli</taxon>
        <taxon>Lactobacillales</taxon>
        <taxon>Lactobacillaceae</taxon>
        <taxon>Limosilactobacillus</taxon>
    </lineage>
</organism>
<keyword evidence="1" id="KW-0812">Transmembrane</keyword>
<reference evidence="2 3" key="1">
    <citation type="journal article" date="2015" name="Genome Announc.">
        <title>Expanding the biotechnology potential of lactobacilli through comparative genomics of 213 strains and associated genera.</title>
        <authorList>
            <person name="Sun Z."/>
            <person name="Harris H.M."/>
            <person name="McCann A."/>
            <person name="Guo C."/>
            <person name="Argimon S."/>
            <person name="Zhang W."/>
            <person name="Yang X."/>
            <person name="Jeffery I.B."/>
            <person name="Cooney J.C."/>
            <person name="Kagawa T.F."/>
            <person name="Liu W."/>
            <person name="Song Y."/>
            <person name="Salvetti E."/>
            <person name="Wrobel A."/>
            <person name="Rasinkangas P."/>
            <person name="Parkhill J."/>
            <person name="Rea M.C."/>
            <person name="O'Sullivan O."/>
            <person name="Ritari J."/>
            <person name="Douillard F.P."/>
            <person name="Paul Ross R."/>
            <person name="Yang R."/>
            <person name="Briner A.E."/>
            <person name="Felis G.E."/>
            <person name="de Vos W.M."/>
            <person name="Barrangou R."/>
            <person name="Klaenhammer T.R."/>
            <person name="Caufield P.W."/>
            <person name="Cui Y."/>
            <person name="Zhang H."/>
            <person name="O'Toole P.W."/>
        </authorList>
    </citation>
    <scope>NUCLEOTIDE SEQUENCE [LARGE SCALE GENOMIC DNA]</scope>
    <source>
        <strain evidence="2 3">DSM 6035</strain>
    </source>
</reference>
<dbReference type="Proteomes" id="UP000051412">
    <property type="component" value="Unassembled WGS sequence"/>
</dbReference>
<evidence type="ECO:0000256" key="1">
    <source>
        <dbReference type="SAM" id="Phobius"/>
    </source>
</evidence>
<accession>A0A0R1X4M9</accession>